<feature type="region of interest" description="Disordered" evidence="1">
    <location>
        <begin position="120"/>
        <end position="148"/>
    </location>
</feature>
<dbReference type="InterPro" id="IPR052521">
    <property type="entry name" value="Cell_div_SPOR-domain"/>
</dbReference>
<gene>
    <name evidence="3" type="ORF">GPM19_08835</name>
</gene>
<evidence type="ECO:0000313" key="4">
    <source>
        <dbReference type="Proteomes" id="UP000437638"/>
    </source>
</evidence>
<dbReference type="EMBL" id="WTKP01000005">
    <property type="protein sequence ID" value="MWJ28309.1"/>
    <property type="molecule type" value="Genomic_DNA"/>
</dbReference>
<accession>A0A7X3H0U6</accession>
<dbReference type="AlphaFoldDB" id="A0A7X3H0U6"/>
<keyword evidence="4" id="KW-1185">Reference proteome</keyword>
<dbReference type="GO" id="GO:0042834">
    <property type="term" value="F:peptidoglycan binding"/>
    <property type="evidence" value="ECO:0007669"/>
    <property type="project" value="InterPro"/>
</dbReference>
<proteinExistence type="predicted"/>
<evidence type="ECO:0000313" key="3">
    <source>
        <dbReference type="EMBL" id="MWJ28309.1"/>
    </source>
</evidence>
<comment type="caution">
    <text evidence="3">The sequence shown here is derived from an EMBL/GenBank/DDBJ whole genome shotgun (WGS) entry which is preliminary data.</text>
</comment>
<organism evidence="3 4">
    <name type="scientific">Vreelandella zhuhanensis</name>
    <dbReference type="NCBI Taxonomy" id="2684210"/>
    <lineage>
        <taxon>Bacteria</taxon>
        <taxon>Pseudomonadati</taxon>
        <taxon>Pseudomonadota</taxon>
        <taxon>Gammaproteobacteria</taxon>
        <taxon>Oceanospirillales</taxon>
        <taxon>Halomonadaceae</taxon>
        <taxon>Vreelandella</taxon>
    </lineage>
</organism>
<dbReference type="InterPro" id="IPR007730">
    <property type="entry name" value="SPOR-like_dom"/>
</dbReference>
<name>A0A7X3H0U6_9GAMM</name>
<dbReference type="PROSITE" id="PS51724">
    <property type="entry name" value="SPOR"/>
    <property type="match status" value="1"/>
</dbReference>
<dbReference type="PANTHER" id="PTHR38687">
    <property type="entry name" value="CELL DIVISION PROTEIN DEDD-RELATED"/>
    <property type="match status" value="1"/>
</dbReference>
<dbReference type="Pfam" id="PF05036">
    <property type="entry name" value="SPOR"/>
    <property type="match status" value="1"/>
</dbReference>
<feature type="region of interest" description="Disordered" evidence="1">
    <location>
        <begin position="30"/>
        <end position="108"/>
    </location>
</feature>
<dbReference type="SUPFAM" id="SSF110997">
    <property type="entry name" value="Sporulation related repeat"/>
    <property type="match status" value="1"/>
</dbReference>
<dbReference type="InterPro" id="IPR036680">
    <property type="entry name" value="SPOR-like_sf"/>
</dbReference>
<reference evidence="3 4" key="1">
    <citation type="submission" date="2019-12" db="EMBL/GenBank/DDBJ databases">
        <title>Halomonas rutogse sp. nov. isolated from two lakes on Tibetan Plateau.</title>
        <authorList>
            <person name="Gao P."/>
        </authorList>
    </citation>
    <scope>NUCLEOTIDE SEQUENCE [LARGE SCALE GENOMIC DNA]</scope>
    <source>
        <strain evidence="3 4">ZH2S</strain>
    </source>
</reference>
<evidence type="ECO:0000259" key="2">
    <source>
        <dbReference type="PROSITE" id="PS51724"/>
    </source>
</evidence>
<feature type="domain" description="SPOR" evidence="2">
    <location>
        <begin position="138"/>
        <end position="214"/>
    </location>
</feature>
<feature type="compositionally biased region" description="Polar residues" evidence="1">
    <location>
        <begin position="120"/>
        <end position="130"/>
    </location>
</feature>
<dbReference type="RefSeq" id="WP_160418669.1">
    <property type="nucleotide sequence ID" value="NZ_WTKP01000005.1"/>
</dbReference>
<dbReference type="Proteomes" id="UP000437638">
    <property type="component" value="Unassembled WGS sequence"/>
</dbReference>
<dbReference type="GO" id="GO:0032153">
    <property type="term" value="C:cell division site"/>
    <property type="evidence" value="ECO:0007669"/>
    <property type="project" value="TreeGrafter"/>
</dbReference>
<dbReference type="PANTHER" id="PTHR38687:SF1">
    <property type="entry name" value="CELL DIVISION PROTEIN DEDD"/>
    <property type="match status" value="1"/>
</dbReference>
<evidence type="ECO:0000256" key="1">
    <source>
        <dbReference type="SAM" id="MobiDB-lite"/>
    </source>
</evidence>
<protein>
    <submittedName>
        <fullName evidence="3">SPOR domain-containing protein</fullName>
    </submittedName>
</protein>
<sequence length="216" mass="23721">MKYGMTERVSGIVILLALAAIIVPWLMSDPAPREERPRPNLTIEQPIDVERRDVPRPEIPASVEQLSTQEQDVPAIDQPVEIDPIEVSPREPEPAVPETAQPESSQPRDPIAELMAANETRQASETNQANAADAVPSASSPGDWAVQVGSFGEPANVERLTEQLENQGFQVYQRQRKGNLTTVFVGPFDTAEKGEQAMLAVKQRANLQGLLVRVKE</sequence>
<dbReference type="GO" id="GO:0030428">
    <property type="term" value="C:cell septum"/>
    <property type="evidence" value="ECO:0007669"/>
    <property type="project" value="TreeGrafter"/>
</dbReference>
<dbReference type="Gene3D" id="3.30.70.1070">
    <property type="entry name" value="Sporulation related repeat"/>
    <property type="match status" value="1"/>
</dbReference>
<dbReference type="GO" id="GO:0032506">
    <property type="term" value="P:cytokinetic process"/>
    <property type="evidence" value="ECO:0007669"/>
    <property type="project" value="TreeGrafter"/>
</dbReference>